<keyword evidence="3" id="KW-1185">Reference proteome</keyword>
<evidence type="ECO:0000313" key="2">
    <source>
        <dbReference type="EMBL" id="QDV47430.1"/>
    </source>
</evidence>
<evidence type="ECO:0000256" key="1">
    <source>
        <dbReference type="SAM" id="SignalP"/>
    </source>
</evidence>
<reference evidence="2 3" key="1">
    <citation type="submission" date="2019-03" db="EMBL/GenBank/DDBJ databases">
        <title>Deep-cultivation of Planctomycetes and their phenomic and genomic characterization uncovers novel biology.</title>
        <authorList>
            <person name="Wiegand S."/>
            <person name="Jogler M."/>
            <person name="Boedeker C."/>
            <person name="Pinto D."/>
            <person name="Vollmers J."/>
            <person name="Rivas-Marin E."/>
            <person name="Kohn T."/>
            <person name="Peeters S.H."/>
            <person name="Heuer A."/>
            <person name="Rast P."/>
            <person name="Oberbeckmann S."/>
            <person name="Bunk B."/>
            <person name="Jeske O."/>
            <person name="Meyerdierks A."/>
            <person name="Storesund J.E."/>
            <person name="Kallscheuer N."/>
            <person name="Luecker S."/>
            <person name="Lage O.M."/>
            <person name="Pohl T."/>
            <person name="Merkel B.J."/>
            <person name="Hornburger P."/>
            <person name="Mueller R.-W."/>
            <person name="Bruemmer F."/>
            <person name="Labrenz M."/>
            <person name="Spormann A.M."/>
            <person name="Op den Camp H."/>
            <person name="Overmann J."/>
            <person name="Amann R."/>
            <person name="Jetten M.S.M."/>
            <person name="Mascher T."/>
            <person name="Medema M.H."/>
            <person name="Devos D.P."/>
            <person name="Kaster A.-K."/>
            <person name="Ovreas L."/>
            <person name="Rohde M."/>
            <person name="Galperin M.Y."/>
            <person name="Jogler C."/>
        </authorList>
    </citation>
    <scope>NUCLEOTIDE SEQUENCE [LARGE SCALE GENOMIC DNA]</scope>
    <source>
        <strain evidence="2 3">Enr13</strain>
    </source>
</reference>
<keyword evidence="1" id="KW-0732">Signal</keyword>
<dbReference type="Proteomes" id="UP000319004">
    <property type="component" value="Chromosome"/>
</dbReference>
<protein>
    <submittedName>
        <fullName evidence="2">Uncharacterized protein</fullName>
    </submittedName>
</protein>
<proteinExistence type="predicted"/>
<evidence type="ECO:0000313" key="3">
    <source>
        <dbReference type="Proteomes" id="UP000319004"/>
    </source>
</evidence>
<feature type="signal peptide" evidence="1">
    <location>
        <begin position="1"/>
        <end position="24"/>
    </location>
</feature>
<dbReference type="OrthoDB" id="9959384at2"/>
<name>A0A518I2U3_9BACT</name>
<dbReference type="EMBL" id="CP037423">
    <property type="protein sequence ID" value="QDV47430.1"/>
    <property type="molecule type" value="Genomic_DNA"/>
</dbReference>
<dbReference type="KEGG" id="snep:Enr13x_73390"/>
<feature type="chain" id="PRO_5021740677" evidence="1">
    <location>
        <begin position="25"/>
        <end position="336"/>
    </location>
</feature>
<sequence length="336" mass="38600" precursor="true">MATEVHRWAVLVLTVGILSTCSHAQGTGILNRPDPKEKAFSSLADLQLAFSDLPTDRVVVVRQFRMTLAEQRGLEEEEINISAYSTKSEDFLFATKKSSSPIGGLSDGGSWEQVLQRNSRRYHRLGVKSTGPGVSMSDEAVDTKREDSTIPYLWPRFEPYFLPVSGHPDRYFGDVDKRYVSFLLRHIDLDDAEWMKDGSLLSRWTLYKQRMEIIFHPKVNFLPVRILRFLPVKTQSGAQARQMIMDQEILWEEFPGHADGDVLVPTRFHGISFNGSESTEIDAYLVWRDPTDGQVPEAADTDWLESIRSQFDEDWELTFDEWREIHARKSARVQTR</sequence>
<organism evidence="2 3">
    <name type="scientific">Stieleria neptunia</name>
    <dbReference type="NCBI Taxonomy" id="2527979"/>
    <lineage>
        <taxon>Bacteria</taxon>
        <taxon>Pseudomonadati</taxon>
        <taxon>Planctomycetota</taxon>
        <taxon>Planctomycetia</taxon>
        <taxon>Pirellulales</taxon>
        <taxon>Pirellulaceae</taxon>
        <taxon>Stieleria</taxon>
    </lineage>
</organism>
<gene>
    <name evidence="2" type="ORF">Enr13x_73390</name>
</gene>
<dbReference type="AlphaFoldDB" id="A0A518I2U3"/>
<accession>A0A518I2U3</accession>